<dbReference type="InterPro" id="IPR000014">
    <property type="entry name" value="PAS"/>
</dbReference>
<dbReference type="GO" id="GO:0005524">
    <property type="term" value="F:ATP binding"/>
    <property type="evidence" value="ECO:0007669"/>
    <property type="project" value="UniProtKB-KW"/>
</dbReference>
<dbReference type="GO" id="GO:0043565">
    <property type="term" value="F:sequence-specific DNA binding"/>
    <property type="evidence" value="ECO:0007669"/>
    <property type="project" value="InterPro"/>
</dbReference>
<dbReference type="InterPro" id="IPR002197">
    <property type="entry name" value="HTH_Fis"/>
</dbReference>
<dbReference type="OrthoDB" id="9803970at2"/>
<keyword evidence="1" id="KW-0547">Nucleotide-binding</keyword>
<keyword evidence="7" id="KW-0560">Oxidoreductase</keyword>
<dbReference type="InterPro" id="IPR025944">
    <property type="entry name" value="Sigma_54_int_dom_CS"/>
</dbReference>
<evidence type="ECO:0000256" key="4">
    <source>
        <dbReference type="ARBA" id="ARBA00023125"/>
    </source>
</evidence>
<dbReference type="Pfam" id="PF00158">
    <property type="entry name" value="Sigma54_activat"/>
    <property type="match status" value="1"/>
</dbReference>
<gene>
    <name evidence="7" type="ORF">MOTE_08850</name>
</gene>
<dbReference type="GO" id="GO:0018457">
    <property type="term" value="F:perillyl-alcohol dehydrogenase (NAD+) activity"/>
    <property type="evidence" value="ECO:0007669"/>
    <property type="project" value="UniProtKB-EC"/>
</dbReference>
<dbReference type="EC" id="1.14.13.48" evidence="7"/>
<dbReference type="SUPFAM" id="SSF111126">
    <property type="entry name" value="Ligand-binding domain in the NO signalling and Golgi transport"/>
    <property type="match status" value="1"/>
</dbReference>
<dbReference type="InterPro" id="IPR002078">
    <property type="entry name" value="Sigma_54_int"/>
</dbReference>
<dbReference type="Pfam" id="PF25601">
    <property type="entry name" value="AAA_lid_14"/>
    <property type="match status" value="1"/>
</dbReference>
<dbReference type="EC" id="1.1.1.144" evidence="7"/>
<dbReference type="Gene3D" id="3.30.1380.20">
    <property type="entry name" value="Trafficking protein particle complex subunit 3"/>
    <property type="match status" value="1"/>
</dbReference>
<dbReference type="Proteomes" id="UP000182811">
    <property type="component" value="Unassembled WGS sequence"/>
</dbReference>
<dbReference type="InterPro" id="IPR004096">
    <property type="entry name" value="V4R"/>
</dbReference>
<dbReference type="PROSITE" id="PS50045">
    <property type="entry name" value="SIGMA54_INTERACT_4"/>
    <property type="match status" value="1"/>
</dbReference>
<keyword evidence="5" id="KW-0804">Transcription</keyword>
<dbReference type="InterPro" id="IPR003593">
    <property type="entry name" value="AAA+_ATPase"/>
</dbReference>
<dbReference type="SUPFAM" id="SSF55785">
    <property type="entry name" value="PYP-like sensor domain (PAS domain)"/>
    <property type="match status" value="1"/>
</dbReference>
<keyword evidence="4" id="KW-0238">DNA-binding</keyword>
<dbReference type="Pfam" id="PF02954">
    <property type="entry name" value="HTH_8"/>
    <property type="match status" value="1"/>
</dbReference>
<dbReference type="SMART" id="SM00382">
    <property type="entry name" value="AAA"/>
    <property type="match status" value="1"/>
</dbReference>
<proteinExistence type="predicted"/>
<evidence type="ECO:0000256" key="5">
    <source>
        <dbReference type="ARBA" id="ARBA00023163"/>
    </source>
</evidence>
<evidence type="ECO:0000313" key="8">
    <source>
        <dbReference type="Proteomes" id="UP000182811"/>
    </source>
</evidence>
<dbReference type="SUPFAM" id="SSF46689">
    <property type="entry name" value="Homeodomain-like"/>
    <property type="match status" value="1"/>
</dbReference>
<dbReference type="SUPFAM" id="SSF52540">
    <property type="entry name" value="P-loop containing nucleoside triphosphate hydrolases"/>
    <property type="match status" value="1"/>
</dbReference>
<dbReference type="GO" id="GO:0018459">
    <property type="term" value="F:carveol dehydrogenase activity"/>
    <property type="evidence" value="ECO:0007669"/>
    <property type="project" value="UniProtKB-EC"/>
</dbReference>
<dbReference type="Gene3D" id="3.30.450.20">
    <property type="entry name" value="PAS domain"/>
    <property type="match status" value="1"/>
</dbReference>
<feature type="domain" description="Sigma-54 factor interaction" evidence="6">
    <location>
        <begin position="303"/>
        <end position="532"/>
    </location>
</feature>
<dbReference type="AlphaFoldDB" id="A0A1J5P3H7"/>
<evidence type="ECO:0000313" key="7">
    <source>
        <dbReference type="EMBL" id="OIQ60051.1"/>
    </source>
</evidence>
<evidence type="ECO:0000259" key="6">
    <source>
        <dbReference type="PROSITE" id="PS50045"/>
    </source>
</evidence>
<dbReference type="Gene3D" id="1.10.10.60">
    <property type="entry name" value="Homeodomain-like"/>
    <property type="match status" value="1"/>
</dbReference>
<dbReference type="SMART" id="SM00989">
    <property type="entry name" value="V4R"/>
    <property type="match status" value="1"/>
</dbReference>
<dbReference type="InterPro" id="IPR025662">
    <property type="entry name" value="Sigma_54_int_dom_ATP-bd_1"/>
</dbReference>
<dbReference type="CDD" id="cd00009">
    <property type="entry name" value="AAA"/>
    <property type="match status" value="1"/>
</dbReference>
<dbReference type="Pfam" id="PF02830">
    <property type="entry name" value="V4R"/>
    <property type="match status" value="1"/>
</dbReference>
<dbReference type="PROSITE" id="PS00688">
    <property type="entry name" value="SIGMA54_INTERACT_3"/>
    <property type="match status" value="1"/>
</dbReference>
<comment type="caution">
    <text evidence="7">The sequence shown here is derived from an EMBL/GenBank/DDBJ whole genome shotgun (WGS) entry which is preliminary data.</text>
</comment>
<dbReference type="InterPro" id="IPR025943">
    <property type="entry name" value="Sigma_54_int_dom_ATP-bd_2"/>
</dbReference>
<reference evidence="7 8" key="1">
    <citation type="submission" date="2016-08" db="EMBL/GenBank/DDBJ databases">
        <title>Genome-based comparison of Moorella thermoacetic strains.</title>
        <authorList>
            <person name="Poehlein A."/>
            <person name="Bengelsdorf F.R."/>
            <person name="Esser C."/>
            <person name="Duerre P."/>
            <person name="Daniel R."/>
        </authorList>
    </citation>
    <scope>NUCLEOTIDE SEQUENCE [LARGE SCALE GENOMIC DNA]</scope>
    <source>
        <strain evidence="7 8">DSM 21394</strain>
    </source>
</reference>
<sequence length="610" mass="67937">MLTSTPENTIYYRAGYSIGRQLPVNDLEEIPDKISALGIGNLKLQSVKGDKITVKWNECFTCSHFSPVGQPVCFLEGGLLAGALNKLLRKRIEVEETKCWATGEHYCQMEATISPVSDIDEPYSFFMPEKNNRLLIDLTFQAVLATRSYRQATPGSVREVEEFPLSIGEAIFHVIPLGLVIADNQGRVVGINKAGTQILGVTGQRVQSRLLEEIVPLAKYSEIVKSGKPKVWEFQKTKGSTIIVIGTPLWFQSKIEGVLYQFFSDESEPVRLLLEQLKKAAPRASHDPENLKLAGVLFNFHHIRTLNHHFKDVLSLAQKAAWSHATILILGESGTGKGLLARAIHEESPRRNAPLIKVDCAAIPPELLESELFGYEEGAFTGAKKGGKPGKFELAHGGTIFLDEIGDMPLNMQAKLLRVLQDKEIERLGGTQNRKIDVRVIAATNKDLEKMVQEGSFREDLFYRLNVVKLVLPPLKERPEDIPLLAEDILQRLNKEYGKKLRLTPAAMECLSSYSWPGNVRELENVLERAAILAETQEIHPHHLAIGHPGKKKGVREISPLDKVRREAEKEAIIQALEVFGGEKTRAARALGLSRQALYAKMASYGLLKK</sequence>
<dbReference type="InterPro" id="IPR058031">
    <property type="entry name" value="AAA_lid_NorR"/>
</dbReference>
<dbReference type="PROSITE" id="PS00675">
    <property type="entry name" value="SIGMA54_INTERACT_1"/>
    <property type="match status" value="1"/>
</dbReference>
<evidence type="ECO:0000256" key="3">
    <source>
        <dbReference type="ARBA" id="ARBA00023015"/>
    </source>
</evidence>
<protein>
    <submittedName>
        <fullName evidence="7">Limonene hydroxylase</fullName>
        <ecNumber evidence="7">1.1.1.144</ecNumber>
        <ecNumber evidence="7">1.1.1.243</ecNumber>
        <ecNumber evidence="7">1.14.13.48</ecNumber>
        <ecNumber evidence="7">1.14.13.49</ecNumber>
    </submittedName>
</protein>
<dbReference type="Pfam" id="PF13188">
    <property type="entry name" value="PAS_8"/>
    <property type="match status" value="1"/>
</dbReference>
<evidence type="ECO:0000256" key="1">
    <source>
        <dbReference type="ARBA" id="ARBA00022741"/>
    </source>
</evidence>
<dbReference type="InterPro" id="IPR027417">
    <property type="entry name" value="P-loop_NTPase"/>
</dbReference>
<dbReference type="PRINTS" id="PR01590">
    <property type="entry name" value="HTHFIS"/>
</dbReference>
<dbReference type="FunFam" id="3.40.50.300:FF:000006">
    <property type="entry name" value="DNA-binding transcriptional regulator NtrC"/>
    <property type="match status" value="1"/>
</dbReference>
<dbReference type="InterPro" id="IPR035965">
    <property type="entry name" value="PAS-like_dom_sf"/>
</dbReference>
<keyword evidence="2" id="KW-0067">ATP-binding</keyword>
<dbReference type="PANTHER" id="PTHR32071">
    <property type="entry name" value="TRANSCRIPTIONAL REGULATORY PROTEIN"/>
    <property type="match status" value="1"/>
</dbReference>
<evidence type="ECO:0000256" key="2">
    <source>
        <dbReference type="ARBA" id="ARBA00022840"/>
    </source>
</evidence>
<dbReference type="GO" id="GO:0006355">
    <property type="term" value="P:regulation of DNA-templated transcription"/>
    <property type="evidence" value="ECO:0007669"/>
    <property type="project" value="InterPro"/>
</dbReference>
<name>A0A1J5P3H7_NEOTH</name>
<dbReference type="InterPro" id="IPR009057">
    <property type="entry name" value="Homeodomain-like_sf"/>
</dbReference>
<dbReference type="Gene3D" id="3.40.50.300">
    <property type="entry name" value="P-loop containing nucleotide triphosphate hydrolases"/>
    <property type="match status" value="1"/>
</dbReference>
<dbReference type="EC" id="1.14.13.49" evidence="7"/>
<organism evidence="7 8">
    <name type="scientific">Neomoorella thermoacetica</name>
    <name type="common">Clostridium thermoaceticum</name>
    <dbReference type="NCBI Taxonomy" id="1525"/>
    <lineage>
        <taxon>Bacteria</taxon>
        <taxon>Bacillati</taxon>
        <taxon>Bacillota</taxon>
        <taxon>Clostridia</taxon>
        <taxon>Neomoorellales</taxon>
        <taxon>Neomoorellaceae</taxon>
        <taxon>Neomoorella</taxon>
    </lineage>
</organism>
<dbReference type="InterPro" id="IPR024096">
    <property type="entry name" value="NO_sig/Golgi_transp_ligand-bd"/>
</dbReference>
<accession>A0A1J5P3H7</accession>
<dbReference type="EMBL" id="MDDC01000006">
    <property type="protein sequence ID" value="OIQ60051.1"/>
    <property type="molecule type" value="Genomic_DNA"/>
</dbReference>
<keyword evidence="3" id="KW-0805">Transcription regulation</keyword>
<dbReference type="PROSITE" id="PS00676">
    <property type="entry name" value="SIGMA54_INTERACT_2"/>
    <property type="match status" value="1"/>
</dbReference>
<dbReference type="Gene3D" id="1.10.8.60">
    <property type="match status" value="1"/>
</dbReference>
<dbReference type="EC" id="1.1.1.243" evidence="7"/>